<evidence type="ECO:0000259" key="9">
    <source>
        <dbReference type="PROSITE" id="PS50893"/>
    </source>
</evidence>
<evidence type="ECO:0000256" key="8">
    <source>
        <dbReference type="SAM" id="Phobius"/>
    </source>
</evidence>
<feature type="domain" description="ABC transporter" evidence="9">
    <location>
        <begin position="718"/>
        <end position="950"/>
    </location>
</feature>
<evidence type="ECO:0000313" key="12">
    <source>
        <dbReference type="Proteomes" id="UP000596351"/>
    </source>
</evidence>
<evidence type="ECO:0000256" key="6">
    <source>
        <dbReference type="ARBA" id="ARBA00022989"/>
    </source>
</evidence>
<dbReference type="Pfam" id="PF00664">
    <property type="entry name" value="ABC_membrane"/>
    <property type="match status" value="1"/>
</dbReference>
<proteinExistence type="inferred from homology"/>
<dbReference type="PANTHER" id="PTHR24221">
    <property type="entry name" value="ATP-BINDING CASSETTE SUB-FAMILY B"/>
    <property type="match status" value="1"/>
</dbReference>
<organism evidence="11 12">
    <name type="scientific">Rhizobium rosettiformans</name>
    <dbReference type="NCBI Taxonomy" id="1368430"/>
    <lineage>
        <taxon>Bacteria</taxon>
        <taxon>Pseudomonadati</taxon>
        <taxon>Pseudomonadota</taxon>
        <taxon>Alphaproteobacteria</taxon>
        <taxon>Hyphomicrobiales</taxon>
        <taxon>Rhizobiaceae</taxon>
        <taxon>Rhizobium/Agrobacterium group</taxon>
        <taxon>Rhizobium</taxon>
    </lineage>
</organism>
<dbReference type="SMART" id="SM00382">
    <property type="entry name" value="AAA"/>
    <property type="match status" value="1"/>
</dbReference>
<feature type="transmembrane region" description="Helical" evidence="8">
    <location>
        <begin position="519"/>
        <end position="539"/>
    </location>
</feature>
<dbReference type="InterPro" id="IPR022515">
    <property type="entry name" value="NHPM_micro_ABC2"/>
</dbReference>
<dbReference type="Proteomes" id="UP000596351">
    <property type="component" value="Chromosome"/>
</dbReference>
<name>A0ABX7EQC6_9HYPH</name>
<dbReference type="Gene3D" id="1.20.1560.10">
    <property type="entry name" value="ABC transporter type 1, transmembrane domain"/>
    <property type="match status" value="1"/>
</dbReference>
<feature type="domain" description="ABC transmembrane type-1" evidence="10">
    <location>
        <begin position="381"/>
        <end position="685"/>
    </location>
</feature>
<accession>A0ABX7EQC6</accession>
<comment type="similarity">
    <text evidence="2">Belongs to the ABC transporter superfamily.</text>
</comment>
<keyword evidence="4" id="KW-0547">Nucleotide-binding</keyword>
<keyword evidence="7 8" id="KW-0472">Membrane</keyword>
<protein>
    <submittedName>
        <fullName evidence="11">NHLP bacteriocin export ABC transporter permease/ATPase subunit</fullName>
    </submittedName>
</protein>
<dbReference type="EMBL" id="CP032405">
    <property type="protein sequence ID" value="QRF50535.1"/>
    <property type="molecule type" value="Genomic_DNA"/>
</dbReference>
<gene>
    <name evidence="11" type="ORF">D4A92_03250</name>
</gene>
<dbReference type="SUPFAM" id="SSF90123">
    <property type="entry name" value="ABC transporter transmembrane region"/>
    <property type="match status" value="1"/>
</dbReference>
<dbReference type="PROSITE" id="PS50893">
    <property type="entry name" value="ABC_TRANSPORTER_2"/>
    <property type="match status" value="1"/>
</dbReference>
<dbReference type="InterPro" id="IPR017871">
    <property type="entry name" value="ABC_transporter-like_CS"/>
</dbReference>
<comment type="subcellular location">
    <subcellularLocation>
        <location evidence="1">Cell membrane</location>
        <topology evidence="1">Multi-pass membrane protein</topology>
    </subcellularLocation>
</comment>
<feature type="transmembrane region" description="Helical" evidence="8">
    <location>
        <begin position="490"/>
        <end position="513"/>
    </location>
</feature>
<dbReference type="PANTHER" id="PTHR24221:SF654">
    <property type="entry name" value="ATP-BINDING CASSETTE SUB-FAMILY B MEMBER 6"/>
    <property type="match status" value="1"/>
</dbReference>
<dbReference type="InterPro" id="IPR039421">
    <property type="entry name" value="Type_1_exporter"/>
</dbReference>
<dbReference type="Pfam" id="PF00005">
    <property type="entry name" value="ABC_tran"/>
    <property type="match status" value="1"/>
</dbReference>
<evidence type="ECO:0000256" key="5">
    <source>
        <dbReference type="ARBA" id="ARBA00022840"/>
    </source>
</evidence>
<feature type="transmembrane region" description="Helical" evidence="8">
    <location>
        <begin position="604"/>
        <end position="626"/>
    </location>
</feature>
<evidence type="ECO:0000256" key="3">
    <source>
        <dbReference type="ARBA" id="ARBA00022692"/>
    </source>
</evidence>
<sequence>MAERQATIAGGANRPLFLDETDRFYRLMRGYADLFAISGDGLRRHLFRIEVGEYLFPAVSFGQHRLCAIGSLGSEFAVCEAGAPKPPPEAVMSWVQAMIGVLGQTPQGWTDRILLTGEFDLPQGMTVSAPHRTLCFGRPLDGTATWCDRTWPDGLELPITSTTSVTAISDATLQVSTECPDHAILAEGLCFIGGEVLSQLDREAAQHGAQLEDRLNIRRQAMDRSLGKSLSDLLTLREPKTGQMSSARLSVFVAVMQTSGLEVSQALRRDLEALGDKGSYEPLLRSAGLYYRQVMLDHDWWHRDGTAMLATLKDGSPAGLVPGKGGGWVLVTHEGMRRLTKPLAQEVSTGALQIYPSLEDRPMGLLETMRFGFSGTRYDVVATITVALVASLVVMVPPIAATMLFQHVVPAGDRANLLFMLASLVALAFGQSAFELMRSLCVARIETRLDSSIQAALFQRLLRLPVNFFRAYSAGDLTERVLGIQEARQMITGATMSGLFGGMGVIASAGVLVFLDWRLALTGIAVLALFLAVSAILSFRQLAQERRQAAIRGRNQGFVLQLLIGMTKLRAAHAEKLALAQWAWKSLEHRKAFATSRSIQSVHAALLALMPWFSLLMIYVTLLWLMKSDQQQAALLALLPSGGSTASTALREPLTAAAFIGFTTAFGQMTTGLKATVEAFTHLASVAPLAERTAPVLKAVPDDASTSRGSSPQLTGNLVFRNVSFRYGMDSPLVLKNLDLEIQPGDFIAVTGPSGSGKSTLLRLILGFETPDTGEIFYDGIPSHGIELASLRSQIGIVLQNGGLSAGSIYDNIVGSSGLGVADAWAAARMVGLAEEIESMPMGMHTVLNDGAMTISGGQRQRILIARALVRKPRILLFDEATSALDNRTQAIVTRSLTSLEVTRIVIAHRLSTIKEADRIIVLDRGSLVESGTYNDLISAGGTFSHLARRQLL</sequence>
<keyword evidence="6 8" id="KW-1133">Transmembrane helix</keyword>
<evidence type="ECO:0000256" key="2">
    <source>
        <dbReference type="ARBA" id="ARBA00005417"/>
    </source>
</evidence>
<evidence type="ECO:0000256" key="1">
    <source>
        <dbReference type="ARBA" id="ARBA00004651"/>
    </source>
</evidence>
<dbReference type="Gene3D" id="3.40.50.300">
    <property type="entry name" value="P-loop containing nucleotide triphosphate hydrolases"/>
    <property type="match status" value="1"/>
</dbReference>
<keyword evidence="3 8" id="KW-0812">Transmembrane</keyword>
<dbReference type="SUPFAM" id="SSF52540">
    <property type="entry name" value="P-loop containing nucleoside triphosphate hydrolases"/>
    <property type="match status" value="1"/>
</dbReference>
<feature type="transmembrane region" description="Helical" evidence="8">
    <location>
        <begin position="417"/>
        <end position="434"/>
    </location>
</feature>
<keyword evidence="5" id="KW-0067">ATP-binding</keyword>
<evidence type="ECO:0000259" key="10">
    <source>
        <dbReference type="PROSITE" id="PS50929"/>
    </source>
</evidence>
<dbReference type="PROSITE" id="PS50929">
    <property type="entry name" value="ABC_TM1F"/>
    <property type="match status" value="1"/>
</dbReference>
<dbReference type="PROSITE" id="PS00211">
    <property type="entry name" value="ABC_TRANSPORTER_1"/>
    <property type="match status" value="1"/>
</dbReference>
<keyword evidence="12" id="KW-1185">Reference proteome</keyword>
<dbReference type="InterPro" id="IPR036640">
    <property type="entry name" value="ABC1_TM_sf"/>
</dbReference>
<reference evidence="11 12" key="1">
    <citation type="submission" date="2018-09" db="EMBL/GenBank/DDBJ databases">
        <title>Rhizobium sp. MAE2-X.</title>
        <authorList>
            <person name="Lee Y."/>
            <person name="Jeon C.O."/>
        </authorList>
    </citation>
    <scope>NUCLEOTIDE SEQUENCE [LARGE SCALE GENOMIC DNA]</scope>
    <source>
        <strain evidence="11 12">MAE2-X</strain>
    </source>
</reference>
<dbReference type="InterPro" id="IPR003439">
    <property type="entry name" value="ABC_transporter-like_ATP-bd"/>
</dbReference>
<feature type="transmembrane region" description="Helical" evidence="8">
    <location>
        <begin position="380"/>
        <end position="405"/>
    </location>
</feature>
<dbReference type="RefSeq" id="WP_203018081.1">
    <property type="nucleotide sequence ID" value="NZ_CP032405.1"/>
</dbReference>
<dbReference type="InterPro" id="IPR011527">
    <property type="entry name" value="ABC1_TM_dom"/>
</dbReference>
<dbReference type="InterPro" id="IPR003593">
    <property type="entry name" value="AAA+_ATPase"/>
</dbReference>
<evidence type="ECO:0000313" key="11">
    <source>
        <dbReference type="EMBL" id="QRF50535.1"/>
    </source>
</evidence>
<dbReference type="NCBIfam" id="TIGR03797">
    <property type="entry name" value="NHLM_micro_ABC2"/>
    <property type="match status" value="1"/>
</dbReference>
<evidence type="ECO:0000256" key="7">
    <source>
        <dbReference type="ARBA" id="ARBA00023136"/>
    </source>
</evidence>
<evidence type="ECO:0000256" key="4">
    <source>
        <dbReference type="ARBA" id="ARBA00022741"/>
    </source>
</evidence>
<dbReference type="InterPro" id="IPR027417">
    <property type="entry name" value="P-loop_NTPase"/>
</dbReference>